<dbReference type="HOGENOM" id="CLU_2818742_0_0_6"/>
<feature type="non-terminal residue" evidence="1">
    <location>
        <position position="67"/>
    </location>
</feature>
<comment type="caution">
    <text evidence="1">The sequence shown here is derived from an EMBL/GenBank/DDBJ whole genome shotgun (WGS) entry which is preliminary data.</text>
</comment>
<keyword evidence="1" id="KW-0808">Transferase</keyword>
<sequence>MRYHDPKGWPMLREALERIETRAFGILLGELLERCEADPQDQNVVAGLQALQASCVQPDCQQRPSLA</sequence>
<keyword evidence="2" id="KW-1185">Reference proteome</keyword>
<proteinExistence type="predicted"/>
<dbReference type="Proteomes" id="UP000004986">
    <property type="component" value="Unassembled WGS sequence"/>
</dbReference>
<dbReference type="EMBL" id="AEAI01003684">
    <property type="protein sequence ID" value="EGH48967.1"/>
    <property type="molecule type" value="Genomic_DNA"/>
</dbReference>
<protein>
    <submittedName>
        <fullName evidence="1">Leucine-rich repeat-containing protein kinase</fullName>
    </submittedName>
</protein>
<dbReference type="AlphaFoldDB" id="F3GPG4"/>
<evidence type="ECO:0000313" key="1">
    <source>
        <dbReference type="EMBL" id="EGH48967.1"/>
    </source>
</evidence>
<evidence type="ECO:0000313" key="2">
    <source>
        <dbReference type="Proteomes" id="UP000004986"/>
    </source>
</evidence>
<dbReference type="GO" id="GO:0016301">
    <property type="term" value="F:kinase activity"/>
    <property type="evidence" value="ECO:0007669"/>
    <property type="project" value="UniProtKB-KW"/>
</dbReference>
<name>F3GPG4_PSESJ</name>
<reference evidence="1 2" key="1">
    <citation type="journal article" date="2011" name="PLoS Pathog.">
        <title>Dynamic evolution of pathogenicity revealed by sequencing and comparative genomics of 19 Pseudomonas syringae isolates.</title>
        <authorList>
            <person name="Baltrus D.A."/>
            <person name="Nishimura M.T."/>
            <person name="Romanchuk A."/>
            <person name="Chang J.H."/>
            <person name="Mukhtar M.S."/>
            <person name="Cherkis K."/>
            <person name="Roach J."/>
            <person name="Grant S.R."/>
            <person name="Jones C.D."/>
            <person name="Dangl J.L."/>
        </authorList>
    </citation>
    <scope>NUCLEOTIDE SEQUENCE [LARGE SCALE GENOMIC DNA]</scope>
    <source>
        <strain evidence="1 2">1704B</strain>
    </source>
</reference>
<gene>
    <name evidence="1" type="ORF">PSYPI_44156</name>
</gene>
<organism evidence="1 2">
    <name type="scientific">Pseudomonas syringae pv. pisi str. 1704B</name>
    <dbReference type="NCBI Taxonomy" id="629263"/>
    <lineage>
        <taxon>Bacteria</taxon>
        <taxon>Pseudomonadati</taxon>
        <taxon>Pseudomonadota</taxon>
        <taxon>Gammaproteobacteria</taxon>
        <taxon>Pseudomonadales</taxon>
        <taxon>Pseudomonadaceae</taxon>
        <taxon>Pseudomonas</taxon>
        <taxon>Pseudomonas syringae</taxon>
    </lineage>
</organism>
<accession>F3GPG4</accession>
<keyword evidence="1" id="KW-0418">Kinase</keyword>